<feature type="chain" id="PRO_5029814347" evidence="2">
    <location>
        <begin position="18"/>
        <end position="460"/>
    </location>
</feature>
<evidence type="ECO:0000259" key="3">
    <source>
        <dbReference type="Pfam" id="PF07995"/>
    </source>
</evidence>
<dbReference type="PANTHER" id="PTHR19328:SF55">
    <property type="entry name" value="BLR6566 PROTEIN"/>
    <property type="match status" value="1"/>
</dbReference>
<gene>
    <name evidence="4" type="ORF">GO988_20085</name>
</gene>
<evidence type="ECO:0000256" key="2">
    <source>
        <dbReference type="SAM" id="SignalP"/>
    </source>
</evidence>
<dbReference type="InterPro" id="IPR011042">
    <property type="entry name" value="6-blade_b-propeller_TolB-like"/>
</dbReference>
<reference evidence="4 5" key="1">
    <citation type="submission" date="2019-12" db="EMBL/GenBank/DDBJ databases">
        <title>Hymenobacter sp. HMF4947 Genome sequencing and assembly.</title>
        <authorList>
            <person name="Kang H."/>
            <person name="Cha I."/>
            <person name="Kim H."/>
            <person name="Joh K."/>
        </authorList>
    </citation>
    <scope>NUCLEOTIDE SEQUENCE [LARGE SCALE GENOMIC DNA]</scope>
    <source>
        <strain evidence="4 5">HMF4947</strain>
    </source>
</reference>
<dbReference type="Proteomes" id="UP000441336">
    <property type="component" value="Unassembled WGS sequence"/>
</dbReference>
<evidence type="ECO:0000313" key="5">
    <source>
        <dbReference type="Proteomes" id="UP000441336"/>
    </source>
</evidence>
<dbReference type="InterPro" id="IPR012938">
    <property type="entry name" value="Glc/Sorbosone_DH"/>
</dbReference>
<sequence length="460" mass="49495">MKIPTYAYLLPALGLLAACSSGPSQEEKQQAQAETPAKTVTTPQDEAVHLPAPYESKSVTHRVDIIDWPAGKTPTAPAGFTVTEFAGKLESPRWAYVAPNGDVLVAEATTLPKGTKKEIAAALHLDRSRSLQPTSANRITLFRDTNGDGVPDVRTVFLSGLNQPFGMLVLGNSFYVANTNGVLKFPYQPGATKITAPGQKILDLPEGGYNNHWTRNLLASKDNSKIYVTVGSGSNVQEHGPANEVRRANILQINPDGTGEKVYASGLRNPIGLAWYPGTTTLWAAVNERDELGDELVPDYITSVKEGGFYGWPYSYYGQNEDPRRKNERPDLVKKAVVPDVPMGAHVAALGLTFYDKAAFPAKYQKGAFVGEHGSWNRSAYSGYKVAFVPFQNGKPAGKPEDFLTGFLVGGDSDKAYGRPVGVVTLPDGALLITDDAGNKLWRVSASSPPRTTAALTTAR</sequence>
<feature type="region of interest" description="Disordered" evidence="1">
    <location>
        <begin position="24"/>
        <end position="47"/>
    </location>
</feature>
<dbReference type="Pfam" id="PF07995">
    <property type="entry name" value="GSDH"/>
    <property type="match status" value="1"/>
</dbReference>
<comment type="caution">
    <text evidence="4">The sequence shown here is derived from an EMBL/GenBank/DDBJ whole genome shotgun (WGS) entry which is preliminary data.</text>
</comment>
<dbReference type="RefSeq" id="WP_157568966.1">
    <property type="nucleotide sequence ID" value="NZ_WQKZ01000006.1"/>
</dbReference>
<proteinExistence type="predicted"/>
<dbReference type="AlphaFoldDB" id="A0A7K1TJR2"/>
<feature type="domain" description="Glucose/Sorbosone dehydrogenase" evidence="3">
    <location>
        <begin position="208"/>
        <end position="371"/>
    </location>
</feature>
<feature type="signal peptide" evidence="2">
    <location>
        <begin position="1"/>
        <end position="17"/>
    </location>
</feature>
<evidence type="ECO:0000256" key="1">
    <source>
        <dbReference type="SAM" id="MobiDB-lite"/>
    </source>
</evidence>
<accession>A0A7K1TJR2</accession>
<keyword evidence="2" id="KW-0732">Signal</keyword>
<name>A0A7K1TJR2_9BACT</name>
<dbReference type="Gene3D" id="2.120.10.30">
    <property type="entry name" value="TolB, C-terminal domain"/>
    <property type="match status" value="1"/>
</dbReference>
<dbReference type="PANTHER" id="PTHR19328">
    <property type="entry name" value="HEDGEHOG-INTERACTING PROTEIN"/>
    <property type="match status" value="1"/>
</dbReference>
<feature type="compositionally biased region" description="Polar residues" evidence="1">
    <location>
        <begin position="30"/>
        <end position="44"/>
    </location>
</feature>
<keyword evidence="5" id="KW-1185">Reference proteome</keyword>
<dbReference type="SUPFAM" id="SSF50952">
    <property type="entry name" value="Soluble quinoprotein glucose dehydrogenase"/>
    <property type="match status" value="1"/>
</dbReference>
<organism evidence="4 5">
    <name type="scientific">Hymenobacter ginkgonis</name>
    <dbReference type="NCBI Taxonomy" id="2682976"/>
    <lineage>
        <taxon>Bacteria</taxon>
        <taxon>Pseudomonadati</taxon>
        <taxon>Bacteroidota</taxon>
        <taxon>Cytophagia</taxon>
        <taxon>Cytophagales</taxon>
        <taxon>Hymenobacteraceae</taxon>
        <taxon>Hymenobacter</taxon>
    </lineage>
</organism>
<evidence type="ECO:0000313" key="4">
    <source>
        <dbReference type="EMBL" id="MVN78639.1"/>
    </source>
</evidence>
<dbReference type="InterPro" id="IPR011041">
    <property type="entry name" value="Quinoprot_gluc/sorb_DH_b-prop"/>
</dbReference>
<protein>
    <submittedName>
        <fullName evidence="4">Sorbosone dehydrogenase family protein</fullName>
    </submittedName>
</protein>
<dbReference type="EMBL" id="WQKZ01000006">
    <property type="protein sequence ID" value="MVN78639.1"/>
    <property type="molecule type" value="Genomic_DNA"/>
</dbReference>
<dbReference type="PROSITE" id="PS51257">
    <property type="entry name" value="PROKAR_LIPOPROTEIN"/>
    <property type="match status" value="1"/>
</dbReference>